<dbReference type="Gene3D" id="3.20.20.140">
    <property type="entry name" value="Metal-dependent hydrolases"/>
    <property type="match status" value="1"/>
</dbReference>
<dbReference type="GO" id="GO:0016788">
    <property type="term" value="F:hydrolase activity, acting on ester bonds"/>
    <property type="evidence" value="ECO:0007669"/>
    <property type="project" value="InterPro"/>
</dbReference>
<feature type="binding site" evidence="3">
    <location>
        <position position="89"/>
    </location>
    <ligand>
        <name>a divalent metal cation</name>
        <dbReference type="ChEBI" id="CHEBI:60240"/>
        <label>1</label>
    </ligand>
</feature>
<gene>
    <name evidence="4" type="ORF">BDZ31_001289</name>
</gene>
<evidence type="ECO:0000256" key="1">
    <source>
        <dbReference type="ARBA" id="ARBA00022723"/>
    </source>
</evidence>
<reference evidence="4 5" key="1">
    <citation type="submission" date="2020-08" db="EMBL/GenBank/DDBJ databases">
        <title>Genomic Encyclopedia of Archaeal and Bacterial Type Strains, Phase II (KMG-II): from individual species to whole genera.</title>
        <authorList>
            <person name="Goeker M."/>
        </authorList>
    </citation>
    <scope>NUCLEOTIDE SEQUENCE [LARGE SCALE GENOMIC DNA]</scope>
    <source>
        <strain evidence="4 5">DSM 23288</strain>
    </source>
</reference>
<comment type="caution">
    <text evidence="4">The sequence shown here is derived from an EMBL/GenBank/DDBJ whole genome shotgun (WGS) entry which is preliminary data.</text>
</comment>
<dbReference type="InterPro" id="IPR001130">
    <property type="entry name" value="TatD-like"/>
</dbReference>
<evidence type="ECO:0000313" key="4">
    <source>
        <dbReference type="EMBL" id="MBB4661716.1"/>
    </source>
</evidence>
<keyword evidence="2 4" id="KW-0378">Hydrolase</keyword>
<dbReference type="Proteomes" id="UP000585272">
    <property type="component" value="Unassembled WGS sequence"/>
</dbReference>
<dbReference type="RefSeq" id="WP_183340115.1">
    <property type="nucleotide sequence ID" value="NZ_JACHNU010000001.1"/>
</dbReference>
<proteinExistence type="predicted"/>
<evidence type="ECO:0000313" key="5">
    <source>
        <dbReference type="Proteomes" id="UP000585272"/>
    </source>
</evidence>
<dbReference type="PANTHER" id="PTHR46124">
    <property type="entry name" value="D-AMINOACYL-TRNA DEACYLASE"/>
    <property type="match status" value="1"/>
</dbReference>
<dbReference type="GO" id="GO:0005829">
    <property type="term" value="C:cytosol"/>
    <property type="evidence" value="ECO:0007669"/>
    <property type="project" value="TreeGrafter"/>
</dbReference>
<dbReference type="GO" id="GO:0004536">
    <property type="term" value="F:DNA nuclease activity"/>
    <property type="evidence" value="ECO:0007669"/>
    <property type="project" value="InterPro"/>
</dbReference>
<feature type="binding site" evidence="3">
    <location>
        <position position="149"/>
    </location>
    <ligand>
        <name>a divalent metal cation</name>
        <dbReference type="ChEBI" id="CHEBI:60240"/>
        <label>2</label>
    </ligand>
</feature>
<feature type="binding site" evidence="3">
    <location>
        <position position="125"/>
    </location>
    <ligand>
        <name>a divalent metal cation</name>
        <dbReference type="ChEBI" id="CHEBI:60240"/>
        <label>2</label>
    </ligand>
</feature>
<dbReference type="InterPro" id="IPR015991">
    <property type="entry name" value="TatD/YcfH-like"/>
</dbReference>
<dbReference type="AlphaFoldDB" id="A0A840IA46"/>
<feature type="binding site" evidence="3">
    <location>
        <position position="5"/>
    </location>
    <ligand>
        <name>a divalent metal cation</name>
        <dbReference type="ChEBI" id="CHEBI:60240"/>
        <label>1</label>
    </ligand>
</feature>
<feature type="binding site" evidence="3">
    <location>
        <position position="7"/>
    </location>
    <ligand>
        <name>a divalent metal cation</name>
        <dbReference type="ChEBI" id="CHEBI:60240"/>
        <label>1</label>
    </ligand>
</feature>
<keyword evidence="1 3" id="KW-0479">Metal-binding</keyword>
<name>A0A840IA46_9ACTN</name>
<dbReference type="Pfam" id="PF01026">
    <property type="entry name" value="TatD_DNase"/>
    <property type="match status" value="1"/>
</dbReference>
<organism evidence="4 5">
    <name type="scientific">Conexibacter arvalis</name>
    <dbReference type="NCBI Taxonomy" id="912552"/>
    <lineage>
        <taxon>Bacteria</taxon>
        <taxon>Bacillati</taxon>
        <taxon>Actinomycetota</taxon>
        <taxon>Thermoleophilia</taxon>
        <taxon>Solirubrobacterales</taxon>
        <taxon>Conexibacteraceae</taxon>
        <taxon>Conexibacter</taxon>
    </lineage>
</organism>
<dbReference type="PROSITE" id="PS01091">
    <property type="entry name" value="TATD_3"/>
    <property type="match status" value="1"/>
</dbReference>
<protein>
    <submittedName>
        <fullName evidence="4">TatD DNase family protein</fullName>
        <ecNumber evidence="4">3.1.21.-</ecNumber>
    </submittedName>
</protein>
<dbReference type="EC" id="3.1.21.-" evidence="4"/>
<dbReference type="NCBIfam" id="TIGR00010">
    <property type="entry name" value="YchF/TatD family DNA exonuclease"/>
    <property type="match status" value="1"/>
</dbReference>
<dbReference type="InterPro" id="IPR032466">
    <property type="entry name" value="Metal_Hydrolase"/>
</dbReference>
<dbReference type="InterPro" id="IPR018228">
    <property type="entry name" value="DNase_TatD-rel_CS"/>
</dbReference>
<dbReference type="PIRSF" id="PIRSF005902">
    <property type="entry name" value="DNase_TatD"/>
    <property type="match status" value="1"/>
</dbReference>
<dbReference type="FunFam" id="3.20.20.140:FF:000005">
    <property type="entry name" value="TatD family hydrolase"/>
    <property type="match status" value="1"/>
</dbReference>
<evidence type="ECO:0000256" key="3">
    <source>
        <dbReference type="PIRSR" id="PIRSR005902-1"/>
    </source>
</evidence>
<dbReference type="CDD" id="cd01310">
    <property type="entry name" value="TatD_DNAse"/>
    <property type="match status" value="1"/>
</dbReference>
<feature type="binding site" evidence="3">
    <location>
        <position position="198"/>
    </location>
    <ligand>
        <name>a divalent metal cation</name>
        <dbReference type="ChEBI" id="CHEBI:60240"/>
        <label>1</label>
    </ligand>
</feature>
<dbReference type="SUPFAM" id="SSF51556">
    <property type="entry name" value="Metallo-dependent hydrolases"/>
    <property type="match status" value="1"/>
</dbReference>
<dbReference type="EMBL" id="JACHNU010000001">
    <property type="protein sequence ID" value="MBB4661716.1"/>
    <property type="molecule type" value="Genomic_DNA"/>
</dbReference>
<keyword evidence="5" id="KW-1185">Reference proteome</keyword>
<accession>A0A840IA46</accession>
<evidence type="ECO:0000256" key="2">
    <source>
        <dbReference type="ARBA" id="ARBA00022801"/>
    </source>
</evidence>
<sequence>MIDSHTHLTSCREPEAELVAQAERNGVRRMLTIGTDADSCRAALRLAEDFPQVYVGIGRHPNSATGFDAADLADLRALAAHPRCRAIGETGLDFYRDNAPEADQRRAFSAHVALARETAKPLVIHTRAADQQTLDLLGAEADGVRVIMHCFSMPDRLDECVERGYWISFAGNVTYPANAELRAAAARVPEDRILVETDAPYLSPQPVRKERNVPANVVLTAEAIATERGVSYAELERAVEQNAAELFGW</sequence>
<dbReference type="GO" id="GO:0046872">
    <property type="term" value="F:metal ion binding"/>
    <property type="evidence" value="ECO:0007669"/>
    <property type="project" value="UniProtKB-KW"/>
</dbReference>
<dbReference type="PANTHER" id="PTHR46124:SF2">
    <property type="entry name" value="D-AMINOACYL-TRNA DEACYLASE"/>
    <property type="match status" value="1"/>
</dbReference>